<dbReference type="GO" id="GO:0005524">
    <property type="term" value="F:ATP binding"/>
    <property type="evidence" value="ECO:0007669"/>
    <property type="project" value="InterPro"/>
</dbReference>
<dbReference type="RefSeq" id="XP_064669992.1">
    <property type="nucleotide sequence ID" value="XM_064818811.1"/>
</dbReference>
<dbReference type="PANTHER" id="PTHR46411:SF3">
    <property type="entry name" value="AAA+ ATPASE DOMAIN-CONTAINING PROTEIN"/>
    <property type="match status" value="1"/>
</dbReference>
<dbReference type="InterPro" id="IPR003593">
    <property type="entry name" value="AAA+_ATPase"/>
</dbReference>
<dbReference type="Proteomes" id="UP001302812">
    <property type="component" value="Unassembled WGS sequence"/>
</dbReference>
<comment type="caution">
    <text evidence="2">The sequence shown here is derived from an EMBL/GenBank/DDBJ whole genome shotgun (WGS) entry which is preliminary data.</text>
</comment>
<dbReference type="GeneID" id="89942937"/>
<keyword evidence="2" id="KW-0378">Hydrolase</keyword>
<dbReference type="Pfam" id="PF00004">
    <property type="entry name" value="AAA"/>
    <property type="match status" value="1"/>
</dbReference>
<gene>
    <name evidence="2" type="ORF">N656DRAFT_836983</name>
</gene>
<dbReference type="EMBL" id="MU853342">
    <property type="protein sequence ID" value="KAK4112422.1"/>
    <property type="molecule type" value="Genomic_DNA"/>
</dbReference>
<evidence type="ECO:0000313" key="2">
    <source>
        <dbReference type="EMBL" id="KAK4112422.1"/>
    </source>
</evidence>
<dbReference type="InterPro" id="IPR027417">
    <property type="entry name" value="P-loop_NTPase"/>
</dbReference>
<dbReference type="InterPro" id="IPR003959">
    <property type="entry name" value="ATPase_AAA_core"/>
</dbReference>
<evidence type="ECO:0000259" key="1">
    <source>
        <dbReference type="SMART" id="SM00382"/>
    </source>
</evidence>
<dbReference type="SMART" id="SM00382">
    <property type="entry name" value="AAA"/>
    <property type="match status" value="1"/>
</dbReference>
<dbReference type="SUPFAM" id="SSF52540">
    <property type="entry name" value="P-loop containing nucleoside triphosphate hydrolases"/>
    <property type="match status" value="1"/>
</dbReference>
<dbReference type="PANTHER" id="PTHR46411">
    <property type="entry name" value="FAMILY ATPASE, PUTATIVE-RELATED"/>
    <property type="match status" value="1"/>
</dbReference>
<name>A0AAN6TDI8_9PEZI</name>
<dbReference type="CDD" id="cd19481">
    <property type="entry name" value="RecA-like_protease"/>
    <property type="match status" value="1"/>
</dbReference>
<keyword evidence="3" id="KW-1185">Reference proteome</keyword>
<accession>A0AAN6TDI8</accession>
<evidence type="ECO:0000313" key="3">
    <source>
        <dbReference type="Proteomes" id="UP001302812"/>
    </source>
</evidence>
<protein>
    <submittedName>
        <fullName evidence="2">P-loop containing nucleoside triphosphate hydrolase protein</fullName>
    </submittedName>
</protein>
<feature type="domain" description="AAA+ ATPase" evidence="1">
    <location>
        <begin position="41"/>
        <end position="162"/>
    </location>
</feature>
<dbReference type="AlphaFoldDB" id="A0AAN6TDI8"/>
<proteinExistence type="predicted"/>
<organism evidence="2 3">
    <name type="scientific">Canariomyces notabilis</name>
    <dbReference type="NCBI Taxonomy" id="2074819"/>
    <lineage>
        <taxon>Eukaryota</taxon>
        <taxon>Fungi</taxon>
        <taxon>Dikarya</taxon>
        <taxon>Ascomycota</taxon>
        <taxon>Pezizomycotina</taxon>
        <taxon>Sordariomycetes</taxon>
        <taxon>Sordariomycetidae</taxon>
        <taxon>Sordariales</taxon>
        <taxon>Chaetomiaceae</taxon>
        <taxon>Canariomyces</taxon>
    </lineage>
</organism>
<dbReference type="Gene3D" id="3.40.50.300">
    <property type="entry name" value="P-loop containing nucleotide triphosphate hydrolases"/>
    <property type="match status" value="1"/>
</dbReference>
<sequence>MKPGHRNIIRSTASSHFDKKKGERESFVPAYQPDVIHGKGRGVVILLHGAPGVGKTATAEAVAQEFKKPLFPITRGDLGTTPVDVEKTLKDIFRYAHLWDCILLLDEADVFLTQRDRTDVERNALVSEYYNGILFLTTNRVGALDEAFRSRVHVSLYYPPLSLSDTLAILKDNLNRLPRVENLPEGEEAGPGHIQVQDEEIEGFITDEFSMRYEKYRRGPWNGRQICNAVQIASCLAFYEV</sequence>
<dbReference type="GO" id="GO:0016887">
    <property type="term" value="F:ATP hydrolysis activity"/>
    <property type="evidence" value="ECO:0007669"/>
    <property type="project" value="InterPro"/>
</dbReference>
<reference evidence="2" key="2">
    <citation type="submission" date="2023-05" db="EMBL/GenBank/DDBJ databases">
        <authorList>
            <consortium name="Lawrence Berkeley National Laboratory"/>
            <person name="Steindorff A."/>
            <person name="Hensen N."/>
            <person name="Bonometti L."/>
            <person name="Westerberg I."/>
            <person name="Brannstrom I.O."/>
            <person name="Guillou S."/>
            <person name="Cros-Aarteil S."/>
            <person name="Calhoun S."/>
            <person name="Haridas S."/>
            <person name="Kuo A."/>
            <person name="Mondo S."/>
            <person name="Pangilinan J."/>
            <person name="Riley R."/>
            <person name="Labutti K."/>
            <person name="Andreopoulos B."/>
            <person name="Lipzen A."/>
            <person name="Chen C."/>
            <person name="Yanf M."/>
            <person name="Daum C."/>
            <person name="Ng V."/>
            <person name="Clum A."/>
            <person name="Ohm R."/>
            <person name="Martin F."/>
            <person name="Silar P."/>
            <person name="Natvig D."/>
            <person name="Lalanne C."/>
            <person name="Gautier V."/>
            <person name="Ament-Velasquez S.L."/>
            <person name="Kruys A."/>
            <person name="Hutchinson M.I."/>
            <person name="Powell A.J."/>
            <person name="Barry K."/>
            <person name="Miller A.N."/>
            <person name="Grigoriev I.V."/>
            <person name="Debuchy R."/>
            <person name="Gladieux P."/>
            <person name="Thoren M.H."/>
            <person name="Johannesson H."/>
        </authorList>
    </citation>
    <scope>NUCLEOTIDE SEQUENCE</scope>
    <source>
        <strain evidence="2">CBS 508.74</strain>
    </source>
</reference>
<reference evidence="2" key="1">
    <citation type="journal article" date="2023" name="Mol. Phylogenet. Evol.">
        <title>Genome-scale phylogeny and comparative genomics of the fungal order Sordariales.</title>
        <authorList>
            <person name="Hensen N."/>
            <person name="Bonometti L."/>
            <person name="Westerberg I."/>
            <person name="Brannstrom I.O."/>
            <person name="Guillou S."/>
            <person name="Cros-Aarteil S."/>
            <person name="Calhoun S."/>
            <person name="Haridas S."/>
            <person name="Kuo A."/>
            <person name="Mondo S."/>
            <person name="Pangilinan J."/>
            <person name="Riley R."/>
            <person name="LaButti K."/>
            <person name="Andreopoulos B."/>
            <person name="Lipzen A."/>
            <person name="Chen C."/>
            <person name="Yan M."/>
            <person name="Daum C."/>
            <person name="Ng V."/>
            <person name="Clum A."/>
            <person name="Steindorff A."/>
            <person name="Ohm R.A."/>
            <person name="Martin F."/>
            <person name="Silar P."/>
            <person name="Natvig D.O."/>
            <person name="Lalanne C."/>
            <person name="Gautier V."/>
            <person name="Ament-Velasquez S.L."/>
            <person name="Kruys A."/>
            <person name="Hutchinson M.I."/>
            <person name="Powell A.J."/>
            <person name="Barry K."/>
            <person name="Miller A.N."/>
            <person name="Grigoriev I.V."/>
            <person name="Debuchy R."/>
            <person name="Gladieux P."/>
            <person name="Hiltunen Thoren M."/>
            <person name="Johannesson H."/>
        </authorList>
    </citation>
    <scope>NUCLEOTIDE SEQUENCE</scope>
    <source>
        <strain evidence="2">CBS 508.74</strain>
    </source>
</reference>